<sequence>MNTPKISVIIPVYNVEKYIQDCIESLIHQTFKDCEFIFVNDGSTDKSKLIIELYLEKDSRIQLVNQENKGVSVARNEGISIARGQYIAFVDADDWIEKDMYQRLHDTMEQYQSDIVLCNMFGYVNGKQFISGYEFPKEKRLGIDFIQDTLWRHLIQKDDLYSSCNKLFKAAIIKDNAINFPPGNKLSEDNVFNLKYFNKIQSFVYIDYTGYHYREVAGSAMRSILKMNYFENILRLYQVDYRRYLDLKFSDEEIEKIRSEKLINNTISLIHFYFVPTPQLSLMKRIAMIKQMLYNEDVVGVIHKYYQSLYDKGGRYDQFILKAVKNQSVVKLYIATSYSRYRNK</sequence>
<keyword evidence="5" id="KW-1185">Reference proteome</keyword>
<evidence type="ECO:0000256" key="1">
    <source>
        <dbReference type="ARBA" id="ARBA00022676"/>
    </source>
</evidence>
<dbReference type="Proteomes" id="UP001398556">
    <property type="component" value="Unassembled WGS sequence"/>
</dbReference>
<dbReference type="InterPro" id="IPR029044">
    <property type="entry name" value="Nucleotide-diphossugar_trans"/>
</dbReference>
<gene>
    <name evidence="4" type="ORF">AAEO59_03480</name>
</gene>
<proteinExistence type="predicted"/>
<name>A0ABU9HJ10_9FLAO</name>
<dbReference type="EMBL" id="JBBYHU010000004">
    <property type="protein sequence ID" value="MEL1240103.1"/>
    <property type="molecule type" value="Genomic_DNA"/>
</dbReference>
<dbReference type="EC" id="2.4.-.-" evidence="4"/>
<comment type="caution">
    <text evidence="4">The sequence shown here is derived from an EMBL/GenBank/DDBJ whole genome shotgun (WGS) entry which is preliminary data.</text>
</comment>
<dbReference type="RefSeq" id="WP_341699349.1">
    <property type="nucleotide sequence ID" value="NZ_JBBYHU010000004.1"/>
</dbReference>
<evidence type="ECO:0000313" key="5">
    <source>
        <dbReference type="Proteomes" id="UP001398556"/>
    </source>
</evidence>
<dbReference type="PANTHER" id="PTHR22916">
    <property type="entry name" value="GLYCOSYLTRANSFERASE"/>
    <property type="match status" value="1"/>
</dbReference>
<keyword evidence="2 4" id="KW-0808">Transferase</keyword>
<organism evidence="4 5">
    <name type="scientific">Flavobacterium flavipallidum</name>
    <dbReference type="NCBI Taxonomy" id="3139140"/>
    <lineage>
        <taxon>Bacteria</taxon>
        <taxon>Pseudomonadati</taxon>
        <taxon>Bacteroidota</taxon>
        <taxon>Flavobacteriia</taxon>
        <taxon>Flavobacteriales</taxon>
        <taxon>Flavobacteriaceae</taxon>
        <taxon>Flavobacterium</taxon>
    </lineage>
</organism>
<evidence type="ECO:0000259" key="3">
    <source>
        <dbReference type="Pfam" id="PF00535"/>
    </source>
</evidence>
<accession>A0ABU9HJ10</accession>
<dbReference type="CDD" id="cd00761">
    <property type="entry name" value="Glyco_tranf_GTA_type"/>
    <property type="match status" value="1"/>
</dbReference>
<reference evidence="4 5" key="1">
    <citation type="submission" date="2024-04" db="EMBL/GenBank/DDBJ databases">
        <title>Flavobacterium sp. DGU99 16S ribosomal RNA gene Genome sequencing and assembly.</title>
        <authorList>
            <person name="Park S."/>
        </authorList>
    </citation>
    <scope>NUCLEOTIDE SEQUENCE [LARGE SCALE GENOMIC DNA]</scope>
    <source>
        <strain evidence="4 5">DGU99</strain>
    </source>
</reference>
<evidence type="ECO:0000313" key="4">
    <source>
        <dbReference type="EMBL" id="MEL1240103.1"/>
    </source>
</evidence>
<dbReference type="GO" id="GO:0016757">
    <property type="term" value="F:glycosyltransferase activity"/>
    <property type="evidence" value="ECO:0007669"/>
    <property type="project" value="UniProtKB-KW"/>
</dbReference>
<dbReference type="SUPFAM" id="SSF53448">
    <property type="entry name" value="Nucleotide-diphospho-sugar transferases"/>
    <property type="match status" value="1"/>
</dbReference>
<dbReference type="PANTHER" id="PTHR22916:SF51">
    <property type="entry name" value="GLYCOSYLTRANSFERASE EPSH-RELATED"/>
    <property type="match status" value="1"/>
</dbReference>
<evidence type="ECO:0000256" key="2">
    <source>
        <dbReference type="ARBA" id="ARBA00022679"/>
    </source>
</evidence>
<feature type="domain" description="Glycosyltransferase 2-like" evidence="3">
    <location>
        <begin position="7"/>
        <end position="141"/>
    </location>
</feature>
<keyword evidence="1 4" id="KW-0328">Glycosyltransferase</keyword>
<dbReference type="Pfam" id="PF00535">
    <property type="entry name" value="Glycos_transf_2"/>
    <property type="match status" value="1"/>
</dbReference>
<dbReference type="Gene3D" id="3.90.550.10">
    <property type="entry name" value="Spore Coat Polysaccharide Biosynthesis Protein SpsA, Chain A"/>
    <property type="match status" value="1"/>
</dbReference>
<dbReference type="InterPro" id="IPR001173">
    <property type="entry name" value="Glyco_trans_2-like"/>
</dbReference>
<protein>
    <submittedName>
        <fullName evidence="4">Glycosyltransferase</fullName>
        <ecNumber evidence="4">2.4.-.-</ecNumber>
    </submittedName>
</protein>